<sequence length="88" mass="9698">MTELSEPAKLPDYITENADGSLSITLRDGGVIAMREPIVEDQLAVKGNSQQAEFGLISNLCGLAPDEIKKMTSRNYLRIQSGLKHFFD</sequence>
<accession>A0A6L6JDE6</accession>
<keyword evidence="2" id="KW-1185">Reference proteome</keyword>
<dbReference type="InterPro" id="IPR019289">
    <property type="entry name" value="Phage_tail_E/E"/>
</dbReference>
<dbReference type="Proteomes" id="UP000478183">
    <property type="component" value="Unassembled WGS sequence"/>
</dbReference>
<proteinExistence type="predicted"/>
<reference evidence="1 2" key="1">
    <citation type="submission" date="2019-11" db="EMBL/GenBank/DDBJ databases">
        <authorList>
            <person name="Dong K."/>
        </authorList>
    </citation>
    <scope>NUCLEOTIDE SEQUENCE [LARGE SCALE GENOMIC DNA]</scope>
    <source>
        <strain evidence="1 2">NBRC 111993</strain>
    </source>
</reference>
<dbReference type="OrthoDB" id="7870527at2"/>
<evidence type="ECO:0000313" key="1">
    <source>
        <dbReference type="EMBL" id="MTH78759.1"/>
    </source>
</evidence>
<evidence type="ECO:0008006" key="3">
    <source>
        <dbReference type="Google" id="ProtNLM"/>
    </source>
</evidence>
<name>A0A6L6JDE6_9RHOB</name>
<dbReference type="EMBL" id="WMIE01000008">
    <property type="protein sequence ID" value="MTH78759.1"/>
    <property type="molecule type" value="Genomic_DNA"/>
</dbReference>
<gene>
    <name evidence="1" type="ORF">GL286_13585</name>
</gene>
<dbReference type="AlphaFoldDB" id="A0A6L6JDE6"/>
<dbReference type="Pfam" id="PF10109">
    <property type="entry name" value="Phage_TAC_7"/>
    <property type="match status" value="1"/>
</dbReference>
<evidence type="ECO:0000313" key="2">
    <source>
        <dbReference type="Proteomes" id="UP000478183"/>
    </source>
</evidence>
<dbReference type="RefSeq" id="WP_155096119.1">
    <property type="nucleotide sequence ID" value="NZ_WMIE01000008.1"/>
</dbReference>
<organism evidence="1 2">
    <name type="scientific">Paracoccus aestuariivivens</name>
    <dbReference type="NCBI Taxonomy" id="1820333"/>
    <lineage>
        <taxon>Bacteria</taxon>
        <taxon>Pseudomonadati</taxon>
        <taxon>Pseudomonadota</taxon>
        <taxon>Alphaproteobacteria</taxon>
        <taxon>Rhodobacterales</taxon>
        <taxon>Paracoccaceae</taxon>
        <taxon>Paracoccus</taxon>
    </lineage>
</organism>
<protein>
    <recommendedName>
        <fullName evidence="3">Phage tail assembly protein</fullName>
    </recommendedName>
</protein>
<comment type="caution">
    <text evidence="1">The sequence shown here is derived from an EMBL/GenBank/DDBJ whole genome shotgun (WGS) entry which is preliminary data.</text>
</comment>